<proteinExistence type="predicted"/>
<gene>
    <name evidence="1" type="ORF">Q0S36_11450</name>
</gene>
<evidence type="ECO:0000313" key="2">
    <source>
        <dbReference type="Proteomes" id="UP001174315"/>
    </source>
</evidence>
<comment type="caution">
    <text evidence="1">The sequence shown here is derived from an EMBL/GenBank/DDBJ whole genome shotgun (WGS) entry which is preliminary data.</text>
</comment>
<dbReference type="RefSeq" id="WP_223486937.1">
    <property type="nucleotide sequence ID" value="NZ_JAHXYU010000002.1"/>
</dbReference>
<organism evidence="1 2">
    <name type="scientific">Stenotrophomonas indicatrix</name>
    <dbReference type="NCBI Taxonomy" id="2045451"/>
    <lineage>
        <taxon>Bacteria</taxon>
        <taxon>Pseudomonadati</taxon>
        <taxon>Pseudomonadota</taxon>
        <taxon>Gammaproteobacteria</taxon>
        <taxon>Lysobacterales</taxon>
        <taxon>Lysobacteraceae</taxon>
        <taxon>Stenotrophomonas</taxon>
    </lineage>
</organism>
<evidence type="ECO:0008006" key="3">
    <source>
        <dbReference type="Google" id="ProtNLM"/>
    </source>
</evidence>
<accession>A0ABT8QGI3</accession>
<keyword evidence="2" id="KW-1185">Reference proteome</keyword>
<protein>
    <recommendedName>
        <fullName evidence="3">YHS domain-containing protein</fullName>
    </recommendedName>
</protein>
<sequence>MAGAGLALCSVTQVQAMQASAPDATDAASSIGPTAAQVAENARIREAIFNGEGGNPRFADYPVTKIHSGPAASLDLSDPRARMFRTRLSAALKDGEVGFAGEYTLVGWGCGTSCVSMTFVSKRTGKLATPSLGGELGPMVVKVDPHSALVVAEGGEFDDNYARTGNFAFFYVLEGRALKLIRKVPLPVALGEE</sequence>
<dbReference type="Proteomes" id="UP001174315">
    <property type="component" value="Unassembled WGS sequence"/>
</dbReference>
<evidence type="ECO:0000313" key="1">
    <source>
        <dbReference type="EMBL" id="MDN8669947.1"/>
    </source>
</evidence>
<name>A0ABT8QGI3_9GAMM</name>
<dbReference type="EMBL" id="JAUKNN010000025">
    <property type="protein sequence ID" value="MDN8669947.1"/>
    <property type="molecule type" value="Genomic_DNA"/>
</dbReference>
<reference evidence="1" key="1">
    <citation type="submission" date="2023-07" db="EMBL/GenBank/DDBJ databases">
        <title>Stenotrophomonas isolates from soil.</title>
        <authorList>
            <person name="Sharma V."/>
            <person name="Zur-Pinska J."/>
            <person name="Hay A.G."/>
        </authorList>
    </citation>
    <scope>NUCLEOTIDE SEQUENCE</scope>
    <source>
        <strain evidence="1">C2</strain>
    </source>
</reference>